<dbReference type="Pfam" id="PF01874">
    <property type="entry name" value="CitG"/>
    <property type="match status" value="1"/>
</dbReference>
<name>A0A4R1BJ72_9ACTN</name>
<dbReference type="OrthoDB" id="5241799at2"/>
<reference evidence="1 2" key="1">
    <citation type="submission" date="2019-03" db="EMBL/GenBank/DDBJ databases">
        <title>Whole genome sequence of a novel Rubrobacter taiwanensis strain, isolated from Yellowstone National Park.</title>
        <authorList>
            <person name="Freed S."/>
            <person name="Ramaley R.F."/>
            <person name="Kyndt J.A."/>
        </authorList>
    </citation>
    <scope>NUCLEOTIDE SEQUENCE [LARGE SCALE GENOMIC DNA]</scope>
    <source>
        <strain evidence="1 2">Yellowstone</strain>
    </source>
</reference>
<accession>A0A4R1BJ72</accession>
<dbReference type="PANTHER" id="PTHR42280:SF1">
    <property type="entry name" value="CITG FAMILY PROTEIN"/>
    <property type="match status" value="1"/>
</dbReference>
<dbReference type="PANTHER" id="PTHR42280">
    <property type="entry name" value="CITG FAMILY PROTEIN"/>
    <property type="match status" value="1"/>
</dbReference>
<organism evidence="1 2">
    <name type="scientific">Rubrobacter taiwanensis</name>
    <dbReference type="NCBI Taxonomy" id="185139"/>
    <lineage>
        <taxon>Bacteria</taxon>
        <taxon>Bacillati</taxon>
        <taxon>Actinomycetota</taxon>
        <taxon>Rubrobacteria</taxon>
        <taxon>Rubrobacterales</taxon>
        <taxon>Rubrobacteraceae</taxon>
        <taxon>Rubrobacter</taxon>
    </lineage>
</organism>
<keyword evidence="2" id="KW-1185">Reference proteome</keyword>
<dbReference type="GO" id="GO:0046917">
    <property type="term" value="F:triphosphoribosyl-dephospho-CoA synthase activity"/>
    <property type="evidence" value="ECO:0007669"/>
    <property type="project" value="InterPro"/>
</dbReference>
<dbReference type="Gene3D" id="1.10.4200.10">
    <property type="entry name" value="Triphosphoribosyl-dephospho-CoA protein"/>
    <property type="match status" value="1"/>
</dbReference>
<sequence length="295" mass="31189">MDRERKPEPGVSPGQVSSAATTALTLCYSAPMPGCGSRYADRDVAHETRLLGVPLLSAALGYAGERAVGEVVLDAVTAARRLTGSADLRVAGALAPLARSALLGQRLGLVLRRLTHRDVRAFARALEVSGAGGALAGAIEVTLGAGKEATLRDAMRFAANRDPLAREYSRGFEVTRQLAYPSLMSALGRAEAIRSALVQAYLEVLAEVPDLDVEARAGRKEAEEVSRMARGVLKAGGVYSRRGVQQISNLNGLLRSDPRLYPSATEPVVAAAAFLTAVENGAEFLNYRVRPALQP</sequence>
<dbReference type="EMBL" id="SKBU01000014">
    <property type="protein sequence ID" value="TCJ17370.1"/>
    <property type="molecule type" value="Genomic_DNA"/>
</dbReference>
<dbReference type="Proteomes" id="UP000295244">
    <property type="component" value="Unassembled WGS sequence"/>
</dbReference>
<comment type="caution">
    <text evidence="1">The sequence shown here is derived from an EMBL/GenBank/DDBJ whole genome shotgun (WGS) entry which is preliminary data.</text>
</comment>
<dbReference type="AlphaFoldDB" id="A0A4R1BJ72"/>
<proteinExistence type="predicted"/>
<dbReference type="InterPro" id="IPR002736">
    <property type="entry name" value="CitG"/>
</dbReference>
<dbReference type="GO" id="GO:0005524">
    <property type="term" value="F:ATP binding"/>
    <property type="evidence" value="ECO:0007669"/>
    <property type="project" value="InterPro"/>
</dbReference>
<evidence type="ECO:0000313" key="1">
    <source>
        <dbReference type="EMBL" id="TCJ17370.1"/>
    </source>
</evidence>
<gene>
    <name evidence="1" type="ORF">E0L93_07525</name>
</gene>
<protein>
    <submittedName>
        <fullName evidence="1">Uncharacterized protein</fullName>
    </submittedName>
</protein>
<dbReference type="RefSeq" id="WP_132690547.1">
    <property type="nucleotide sequence ID" value="NZ_SKBU01000014.1"/>
</dbReference>
<evidence type="ECO:0000313" key="2">
    <source>
        <dbReference type="Proteomes" id="UP000295244"/>
    </source>
</evidence>